<comment type="caution">
    <text evidence="9">The sequence shown here is derived from an EMBL/GenBank/DDBJ whole genome shotgun (WGS) entry which is preliminary data.</text>
</comment>
<dbReference type="CDD" id="cd06261">
    <property type="entry name" value="TM_PBP2"/>
    <property type="match status" value="1"/>
</dbReference>
<organism evidence="9 10">
    <name type="scientific">Mesopusillimonas faecipullorum</name>
    <dbReference type="NCBI Taxonomy" id="2755040"/>
    <lineage>
        <taxon>Bacteria</taxon>
        <taxon>Pseudomonadati</taxon>
        <taxon>Pseudomonadota</taxon>
        <taxon>Betaproteobacteria</taxon>
        <taxon>Burkholderiales</taxon>
        <taxon>Alcaligenaceae</taxon>
        <taxon>Mesopusillimonas</taxon>
    </lineage>
</organism>
<dbReference type="PANTHER" id="PTHR30151:SF0">
    <property type="entry name" value="ABC TRANSPORTER PERMEASE PROTEIN MJ0413-RELATED"/>
    <property type="match status" value="1"/>
</dbReference>
<evidence type="ECO:0000313" key="9">
    <source>
        <dbReference type="EMBL" id="MCB5364122.1"/>
    </source>
</evidence>
<keyword evidence="3" id="KW-1003">Cell membrane</keyword>
<keyword evidence="6 7" id="KW-0472">Membrane</keyword>
<evidence type="ECO:0000259" key="8">
    <source>
        <dbReference type="PROSITE" id="PS50928"/>
    </source>
</evidence>
<feature type="transmembrane region" description="Helical" evidence="7">
    <location>
        <begin position="227"/>
        <end position="251"/>
    </location>
</feature>
<dbReference type="Gene3D" id="1.10.3720.10">
    <property type="entry name" value="MetI-like"/>
    <property type="match status" value="1"/>
</dbReference>
<proteinExistence type="inferred from homology"/>
<dbReference type="SUPFAM" id="SSF161098">
    <property type="entry name" value="MetI-like"/>
    <property type="match status" value="1"/>
</dbReference>
<dbReference type="RefSeq" id="WP_226954521.1">
    <property type="nucleotide sequence ID" value="NZ_JACDXW010000005.1"/>
</dbReference>
<protein>
    <submittedName>
        <fullName evidence="9">ABC transporter permease</fullName>
    </submittedName>
</protein>
<evidence type="ECO:0000313" key="10">
    <source>
        <dbReference type="Proteomes" id="UP000776983"/>
    </source>
</evidence>
<dbReference type="PANTHER" id="PTHR30151">
    <property type="entry name" value="ALKANE SULFONATE ABC TRANSPORTER-RELATED, MEMBRANE SUBUNIT"/>
    <property type="match status" value="1"/>
</dbReference>
<dbReference type="InterPro" id="IPR035906">
    <property type="entry name" value="MetI-like_sf"/>
</dbReference>
<keyword evidence="5 7" id="KW-1133">Transmembrane helix</keyword>
<dbReference type="Pfam" id="PF00528">
    <property type="entry name" value="BPD_transp_1"/>
    <property type="match status" value="1"/>
</dbReference>
<evidence type="ECO:0000256" key="7">
    <source>
        <dbReference type="RuleBase" id="RU363032"/>
    </source>
</evidence>
<evidence type="ECO:0000256" key="5">
    <source>
        <dbReference type="ARBA" id="ARBA00022989"/>
    </source>
</evidence>
<feature type="transmembrane region" description="Helical" evidence="7">
    <location>
        <begin position="178"/>
        <end position="207"/>
    </location>
</feature>
<keyword evidence="10" id="KW-1185">Reference proteome</keyword>
<accession>A0ABS8CDL9</accession>
<evidence type="ECO:0000256" key="2">
    <source>
        <dbReference type="ARBA" id="ARBA00022448"/>
    </source>
</evidence>
<gene>
    <name evidence="9" type="ORF">H0484_10235</name>
</gene>
<keyword evidence="2 7" id="KW-0813">Transport</keyword>
<sequence length="273" mass="29834">MSRPSSYRVAVQVCCEAFQRPLAALAAVVVLLGAAWSLASSWLGFSSFPGPWEAIRELPAIVLDPSALWAILQSLARMFAGYAWALVCAVPLGLAMARSRLIYDIFYPLVTLAYPMPKAALMPILMLWFGLGSFSKILVIALGVSLPLLYHSYQGAHRVEEKLVWAARAMGMGPVARLFKVVLPAALPEILIGCRVGIVMALIIMVSSEMIARQEGVGNLLFTSMDMAQYATVYTVILVLAVLGFVLDWLFEIIRRLLTHWSDSATASDKALE</sequence>
<dbReference type="PROSITE" id="PS50928">
    <property type="entry name" value="ABC_TM1"/>
    <property type="match status" value="1"/>
</dbReference>
<evidence type="ECO:0000256" key="6">
    <source>
        <dbReference type="ARBA" id="ARBA00023136"/>
    </source>
</evidence>
<evidence type="ECO:0000256" key="4">
    <source>
        <dbReference type="ARBA" id="ARBA00022692"/>
    </source>
</evidence>
<keyword evidence="4 7" id="KW-0812">Transmembrane</keyword>
<name>A0ABS8CDL9_9BURK</name>
<feature type="transmembrane region" description="Helical" evidence="7">
    <location>
        <begin position="21"/>
        <end position="43"/>
    </location>
</feature>
<comment type="subcellular location">
    <subcellularLocation>
        <location evidence="1 7">Cell membrane</location>
        <topology evidence="1 7">Multi-pass membrane protein</topology>
    </subcellularLocation>
</comment>
<feature type="domain" description="ABC transmembrane type-1" evidence="8">
    <location>
        <begin position="71"/>
        <end position="251"/>
    </location>
</feature>
<dbReference type="Proteomes" id="UP000776983">
    <property type="component" value="Unassembled WGS sequence"/>
</dbReference>
<dbReference type="EMBL" id="JACDXW010000005">
    <property type="protein sequence ID" value="MCB5364122.1"/>
    <property type="molecule type" value="Genomic_DNA"/>
</dbReference>
<dbReference type="InterPro" id="IPR000515">
    <property type="entry name" value="MetI-like"/>
</dbReference>
<comment type="similarity">
    <text evidence="7">Belongs to the binding-protein-dependent transport system permease family.</text>
</comment>
<reference evidence="9 10" key="1">
    <citation type="submission" date="2020-07" db="EMBL/GenBank/DDBJ databases">
        <title>Pusillimonas sp. nov., isolated from poultry manure in Taiwan.</title>
        <authorList>
            <person name="Lin S.-Y."/>
            <person name="Tang Y.-S."/>
            <person name="Young C.-C."/>
        </authorList>
    </citation>
    <scope>NUCLEOTIDE SEQUENCE [LARGE SCALE GENOMIC DNA]</scope>
    <source>
        <strain evidence="9 10">CC-YST705</strain>
    </source>
</reference>
<feature type="transmembrane region" description="Helical" evidence="7">
    <location>
        <begin position="79"/>
        <end position="97"/>
    </location>
</feature>
<evidence type="ECO:0000256" key="3">
    <source>
        <dbReference type="ARBA" id="ARBA00022475"/>
    </source>
</evidence>
<evidence type="ECO:0000256" key="1">
    <source>
        <dbReference type="ARBA" id="ARBA00004651"/>
    </source>
</evidence>